<dbReference type="OrthoDB" id="5325679at2"/>
<keyword evidence="3" id="KW-1185">Reference proteome</keyword>
<name>A0A3D8I1E8_9HELI</name>
<organism evidence="2 3">
    <name type="scientific">Helicobacter didelphidarum</name>
    <dbReference type="NCBI Taxonomy" id="2040648"/>
    <lineage>
        <taxon>Bacteria</taxon>
        <taxon>Pseudomonadati</taxon>
        <taxon>Campylobacterota</taxon>
        <taxon>Epsilonproteobacteria</taxon>
        <taxon>Campylobacterales</taxon>
        <taxon>Helicobacteraceae</taxon>
        <taxon>Helicobacter</taxon>
    </lineage>
</organism>
<evidence type="ECO:0000256" key="1">
    <source>
        <dbReference type="SAM" id="SignalP"/>
    </source>
</evidence>
<keyword evidence="1" id="KW-0732">Signal</keyword>
<dbReference type="EMBL" id="NXLQ01000165">
    <property type="protein sequence ID" value="RDU58960.1"/>
    <property type="molecule type" value="Genomic_DNA"/>
</dbReference>
<proteinExistence type="predicted"/>
<reference evidence="2 3" key="1">
    <citation type="submission" date="2018-04" db="EMBL/GenBank/DDBJ databases">
        <title>Novel Campyloabacter and Helicobacter Species and Strains.</title>
        <authorList>
            <person name="Mannion A.J."/>
            <person name="Shen Z."/>
            <person name="Fox J.G."/>
        </authorList>
    </citation>
    <scope>NUCLEOTIDE SEQUENCE [LARGE SCALE GENOMIC DNA]</scope>
    <source>
        <strain evidence="2 3">MIT 17-337</strain>
    </source>
</reference>
<comment type="caution">
    <text evidence="2">The sequence shown here is derived from an EMBL/GenBank/DDBJ whole genome shotgun (WGS) entry which is preliminary data.</text>
</comment>
<accession>A0A3D8I1E8</accession>
<dbReference type="RefSeq" id="WP_115544042.1">
    <property type="nucleotide sequence ID" value="NZ_NXLQ01000165.1"/>
</dbReference>
<gene>
    <name evidence="2" type="ORF">CQA53_11720</name>
</gene>
<feature type="chain" id="PRO_5017591240" evidence="1">
    <location>
        <begin position="23"/>
        <end position="184"/>
    </location>
</feature>
<evidence type="ECO:0000313" key="2">
    <source>
        <dbReference type="EMBL" id="RDU58960.1"/>
    </source>
</evidence>
<evidence type="ECO:0000313" key="3">
    <source>
        <dbReference type="Proteomes" id="UP000256379"/>
    </source>
</evidence>
<dbReference type="AlphaFoldDB" id="A0A3D8I1E8"/>
<feature type="signal peptide" evidence="1">
    <location>
        <begin position="1"/>
        <end position="22"/>
    </location>
</feature>
<sequence>MGFRKFFIALMTLGLAGVFALAESPLEKQQELSSVCKQYRTEIQGKKLLDVYPFFDKKGVDTGKGYLNLNAGKTGAYIRFYNFGDKTLQEAYSKLREVLRERANEDGNKHIILRDSLPEADSEDVLKLEERYRGATCYIRKNENEVWIDSYPKVGKEFVFILQKDGNNAKLYYYEIDFLERLKI</sequence>
<dbReference type="Proteomes" id="UP000256379">
    <property type="component" value="Unassembled WGS sequence"/>
</dbReference>
<protein>
    <submittedName>
        <fullName evidence="2">Uncharacterized protein</fullName>
    </submittedName>
</protein>